<feature type="domain" description="BIG2" evidence="1">
    <location>
        <begin position="129"/>
        <end position="208"/>
    </location>
</feature>
<dbReference type="SUPFAM" id="SSF49373">
    <property type="entry name" value="Invasin/intimin cell-adhesion fragments"/>
    <property type="match status" value="3"/>
</dbReference>
<dbReference type="InterPro" id="IPR008964">
    <property type="entry name" value="Invasin/intimin_cell_adhesion"/>
</dbReference>
<dbReference type="RefSeq" id="WP_289558096.1">
    <property type="nucleotide sequence ID" value="NZ_JAUDEN010000001.1"/>
</dbReference>
<name>A0ABT7VBV5_9BACE</name>
<evidence type="ECO:0000313" key="2">
    <source>
        <dbReference type="EMBL" id="MDM8323766.1"/>
    </source>
</evidence>
<reference evidence="3" key="1">
    <citation type="submission" date="2023-07" db="EMBL/GenBank/DDBJ databases">
        <title>Identification and characterization of horizontal gene transfer across gut microbiota members of farm animals based on homology search.</title>
        <authorList>
            <person name="Schwarzerova J."/>
            <person name="Nykrynova M."/>
            <person name="Jureckova K."/>
            <person name="Cejkova D."/>
            <person name="Rychlik I."/>
        </authorList>
    </citation>
    <scope>NUCLEOTIDE SEQUENCE [LARGE SCALE GENOMIC DNA]</scope>
    <source>
        <strain evidence="3">109_WCHN</strain>
    </source>
</reference>
<evidence type="ECO:0000313" key="3">
    <source>
        <dbReference type="Proteomes" id="UP001169458"/>
    </source>
</evidence>
<dbReference type="Proteomes" id="UP001169458">
    <property type="component" value="Unassembled WGS sequence"/>
</dbReference>
<sequence length="488" mass="53018">MMKRNIFANIIGMFLVCGGMSMGFCSCDDETVSPALDEKVLISEINVGVTPNLPLLINTDSLMTWEVLPEEATNKNVIWTSANPEIASVSEDGRISAHALGTAVVTVSPEWGYATAASVTVEVIDHIVFIDDIVLTNPEDELSVYATASLQLAWRTLPEEPTYPGLKWESLTPEVATVSESGLVRGVAAGTAQIRATATDSRHFSKVFEIAVMPVIPIESLEIDESQSELAIGEVSKLNVKVTPENATVSTLVWESSNPSVVSFDEDGVMTVHDYGSVTITASAEYGGSSVSAALDAQVVEGKVNDTFDYTAPWAIFNNVGMVVGIEDSELVLTPGDDKNYKAVRIARTGGVNFHAGNYPILAVKVWMPGDVVAESDKMEYYLDIWTKGQTPAGKYGENTDKGKNQMEVKDCGDYKVYVADFTRKGLGASNEFLPSSAINMENVEFQWWKLWYDAGVPLDGTIKIDWVKTFRSEEELDALIASESGIR</sequence>
<organism evidence="2 3">
    <name type="scientific">Bacteroides gallinaceum</name>
    <dbReference type="NCBI Taxonomy" id="1462571"/>
    <lineage>
        <taxon>Bacteria</taxon>
        <taxon>Pseudomonadati</taxon>
        <taxon>Bacteroidota</taxon>
        <taxon>Bacteroidia</taxon>
        <taxon>Bacteroidales</taxon>
        <taxon>Bacteroidaceae</taxon>
        <taxon>Bacteroides</taxon>
    </lineage>
</organism>
<keyword evidence="3" id="KW-1185">Reference proteome</keyword>
<accession>A0ABT7VBV5</accession>
<dbReference type="Pfam" id="PF02368">
    <property type="entry name" value="Big_2"/>
    <property type="match status" value="3"/>
</dbReference>
<dbReference type="Gene3D" id="2.60.40.1080">
    <property type="match status" value="3"/>
</dbReference>
<dbReference type="EMBL" id="JAUDEN010000001">
    <property type="protein sequence ID" value="MDM8323766.1"/>
    <property type="molecule type" value="Genomic_DNA"/>
</dbReference>
<feature type="domain" description="BIG2" evidence="1">
    <location>
        <begin position="43"/>
        <end position="119"/>
    </location>
</feature>
<proteinExistence type="predicted"/>
<protein>
    <submittedName>
        <fullName evidence="2">Ig-like domain-containing protein</fullName>
    </submittedName>
</protein>
<comment type="caution">
    <text evidence="2">The sequence shown here is derived from an EMBL/GenBank/DDBJ whole genome shotgun (WGS) entry which is preliminary data.</text>
</comment>
<gene>
    <name evidence="2" type="ORF">QUW60_00690</name>
</gene>
<dbReference type="SMART" id="SM00635">
    <property type="entry name" value="BID_2"/>
    <property type="match status" value="3"/>
</dbReference>
<feature type="domain" description="BIG2" evidence="1">
    <location>
        <begin position="217"/>
        <end position="294"/>
    </location>
</feature>
<dbReference type="PROSITE" id="PS51257">
    <property type="entry name" value="PROKAR_LIPOPROTEIN"/>
    <property type="match status" value="1"/>
</dbReference>
<evidence type="ECO:0000259" key="1">
    <source>
        <dbReference type="SMART" id="SM00635"/>
    </source>
</evidence>
<dbReference type="InterPro" id="IPR003343">
    <property type="entry name" value="Big_2"/>
</dbReference>